<dbReference type="EMBL" id="NPIC01000009">
    <property type="protein sequence ID" value="RDL33005.1"/>
    <property type="molecule type" value="Genomic_DNA"/>
</dbReference>
<reference evidence="8 9" key="1">
    <citation type="journal article" date="2018" name="IMA Fungus">
        <title>IMA Genome-F 9: Draft genome sequence of Annulohypoxylon stygium, Aspergillus mulundensis, Berkeleyomyces basicola (syn. Thielaviopsis basicola), Ceratocystis smalleyi, two Cercospora beticola strains, Coleophoma cylindrospora, Fusarium fracticaudum, Phialophora cf. hyalina, and Morchella septimelata.</title>
        <authorList>
            <person name="Wingfield B.D."/>
            <person name="Bills G.F."/>
            <person name="Dong Y."/>
            <person name="Huang W."/>
            <person name="Nel W.J."/>
            <person name="Swalarsk-Parry B.S."/>
            <person name="Vaghefi N."/>
            <person name="Wilken P.M."/>
            <person name="An Z."/>
            <person name="de Beer Z.W."/>
            <person name="De Vos L."/>
            <person name="Chen L."/>
            <person name="Duong T.A."/>
            <person name="Gao Y."/>
            <person name="Hammerbacher A."/>
            <person name="Kikkert J.R."/>
            <person name="Li Y."/>
            <person name="Li H."/>
            <person name="Li K."/>
            <person name="Li Q."/>
            <person name="Liu X."/>
            <person name="Ma X."/>
            <person name="Naidoo K."/>
            <person name="Pethybridge S.J."/>
            <person name="Sun J."/>
            <person name="Steenkamp E.T."/>
            <person name="van der Nest M.A."/>
            <person name="van Wyk S."/>
            <person name="Wingfield M.J."/>
            <person name="Xiong C."/>
            <person name="Yue Q."/>
            <person name="Zhang X."/>
        </authorList>
    </citation>
    <scope>NUCLEOTIDE SEQUENCE [LARGE SCALE GENOMIC DNA]</scope>
    <source>
        <strain evidence="8 9">BP 5553</strain>
    </source>
</reference>
<feature type="transmembrane region" description="Helical" evidence="7">
    <location>
        <begin position="421"/>
        <end position="439"/>
    </location>
</feature>
<evidence type="ECO:0000313" key="8">
    <source>
        <dbReference type="EMBL" id="RDL33005.1"/>
    </source>
</evidence>
<dbReference type="NCBIfam" id="TIGR00728">
    <property type="entry name" value="OPT_sfam"/>
    <property type="match status" value="1"/>
</dbReference>
<evidence type="ECO:0000256" key="4">
    <source>
        <dbReference type="ARBA" id="ARBA00022692"/>
    </source>
</evidence>
<evidence type="ECO:0000256" key="1">
    <source>
        <dbReference type="ARBA" id="ARBA00004141"/>
    </source>
</evidence>
<name>A0A370TE88_9HELO</name>
<dbReference type="RefSeq" id="XP_031866498.1">
    <property type="nucleotide sequence ID" value="XM_032017067.1"/>
</dbReference>
<dbReference type="GO" id="GO:0035673">
    <property type="term" value="F:oligopeptide transmembrane transporter activity"/>
    <property type="evidence" value="ECO:0007669"/>
    <property type="project" value="InterPro"/>
</dbReference>
<feature type="transmembrane region" description="Helical" evidence="7">
    <location>
        <begin position="250"/>
        <end position="273"/>
    </location>
</feature>
<protein>
    <recommendedName>
        <fullName evidence="10">OPT superfamily oligopeptide transporter</fullName>
    </recommendedName>
</protein>
<dbReference type="AlphaFoldDB" id="A0A370TE88"/>
<feature type="transmembrane region" description="Helical" evidence="7">
    <location>
        <begin position="285"/>
        <end position="311"/>
    </location>
</feature>
<sequence>MNSHSGDEEARPLLDQDAEDDRLLNSTSRGGSYTVPYPGPYAGFAWRSVLLGLAIGILVCLTNIHFGLQTGYINIMGMPSALIGFGIFQLLQKHLKLPFSAAENVLVQTVASSVGAMPATAGLVGVIPALEFLVPRPDGASSHPNLMRLCIWSLGTSIFGLVFAMTLRNRIILKEKLRFPTGTATAVTINVLHQEKSVPVPDLDATSDTVLEDRIEGSDAGYEHSPTISPYVGLRDISVAMGLSGVYTTISYFLPILHNIPIFGGVAASKWLWTFNLSFGYFGQGVITGHIVMINMLAGAIVGWGILSPLAKGMGWAPGLVRDWESGSRGWTIWISLAAMLADALVDLVWFVAQSALLYLKAQRGDVDHDGSAESESNFDLKKDSVLFSKFNWIWLTSGLLLSIAICIPAVAVSFGQFMPAPATLFSIVIALPLCVMGIKAVGTTDHNPASGIAKICQLIMGRIIPQSNPNAKLINLVAGGIAEAGAVQSGFMMQNLKTGYLSGSSPDTQFFGQVLGSLVGAIVSSMLYRLYTSVYSVPGDIFQVPSAYVWRAGASLAVGEGLPDHAPIFALITAIIFAAFSITRIVCGNSKYRHFIPMGIPFSVGMYNVPSFTLARALGALAQWYWTSRMKRSETPLMIFASGLILGEGLASILSLILEASHVPHL</sequence>
<keyword evidence="5 7" id="KW-1133">Transmembrane helix</keyword>
<feature type="transmembrane region" description="Helical" evidence="7">
    <location>
        <begin position="71"/>
        <end position="91"/>
    </location>
</feature>
<comment type="subcellular location">
    <subcellularLocation>
        <location evidence="1">Membrane</location>
        <topology evidence="1">Multi-pass membrane protein</topology>
    </subcellularLocation>
</comment>
<feature type="transmembrane region" description="Helical" evidence="7">
    <location>
        <begin position="511"/>
        <end position="532"/>
    </location>
</feature>
<dbReference type="STRING" id="2656787.A0A370TE88"/>
<evidence type="ECO:0000256" key="5">
    <source>
        <dbReference type="ARBA" id="ARBA00022989"/>
    </source>
</evidence>
<keyword evidence="3" id="KW-0813">Transport</keyword>
<organism evidence="8 9">
    <name type="scientific">Venustampulla echinocandica</name>
    <dbReference type="NCBI Taxonomy" id="2656787"/>
    <lineage>
        <taxon>Eukaryota</taxon>
        <taxon>Fungi</taxon>
        <taxon>Dikarya</taxon>
        <taxon>Ascomycota</taxon>
        <taxon>Pezizomycotina</taxon>
        <taxon>Leotiomycetes</taxon>
        <taxon>Helotiales</taxon>
        <taxon>Pleuroascaceae</taxon>
        <taxon>Venustampulla</taxon>
    </lineage>
</organism>
<dbReference type="Pfam" id="PF03169">
    <property type="entry name" value="OPT"/>
    <property type="match status" value="1"/>
</dbReference>
<dbReference type="PANTHER" id="PTHR31645">
    <property type="entry name" value="OLIGOPEPTIDE TRANSPORTER YGL114W-RELATED"/>
    <property type="match status" value="1"/>
</dbReference>
<dbReference type="InterPro" id="IPR004813">
    <property type="entry name" value="OPT"/>
</dbReference>
<feature type="transmembrane region" description="Helical" evidence="7">
    <location>
        <begin position="569"/>
        <end position="588"/>
    </location>
</feature>
<dbReference type="OrthoDB" id="627262at2759"/>
<evidence type="ECO:0000256" key="3">
    <source>
        <dbReference type="ARBA" id="ARBA00022448"/>
    </source>
</evidence>
<evidence type="ECO:0000313" key="9">
    <source>
        <dbReference type="Proteomes" id="UP000254866"/>
    </source>
</evidence>
<comment type="caution">
    <text evidence="8">The sequence shown here is derived from an EMBL/GenBank/DDBJ whole genome shotgun (WGS) entry which is preliminary data.</text>
</comment>
<evidence type="ECO:0008006" key="10">
    <source>
        <dbReference type="Google" id="ProtNLM"/>
    </source>
</evidence>
<dbReference type="InterPro" id="IPR045035">
    <property type="entry name" value="YSL-like"/>
</dbReference>
<keyword evidence="6 7" id="KW-0472">Membrane</keyword>
<feature type="transmembrane region" description="Helical" evidence="7">
    <location>
        <begin position="639"/>
        <end position="659"/>
    </location>
</feature>
<dbReference type="GeneID" id="43601293"/>
<dbReference type="GO" id="GO:0000329">
    <property type="term" value="C:fungal-type vacuole membrane"/>
    <property type="evidence" value="ECO:0007669"/>
    <property type="project" value="TreeGrafter"/>
</dbReference>
<feature type="transmembrane region" description="Helical" evidence="7">
    <location>
        <begin position="393"/>
        <end position="415"/>
    </location>
</feature>
<evidence type="ECO:0000256" key="7">
    <source>
        <dbReference type="SAM" id="Phobius"/>
    </source>
</evidence>
<gene>
    <name evidence="8" type="ORF">BP5553_08444</name>
</gene>
<comment type="similarity">
    <text evidence="2">Belongs to the oligopeptide OPT transporter family.</text>
</comment>
<evidence type="ECO:0000256" key="6">
    <source>
        <dbReference type="ARBA" id="ARBA00023136"/>
    </source>
</evidence>
<feature type="transmembrane region" description="Helical" evidence="7">
    <location>
        <begin position="44"/>
        <end position="64"/>
    </location>
</feature>
<keyword evidence="9" id="KW-1185">Reference proteome</keyword>
<keyword evidence="4 7" id="KW-0812">Transmembrane</keyword>
<proteinExistence type="inferred from homology"/>
<dbReference type="PANTHER" id="PTHR31645:SF0">
    <property type="entry name" value="OLIGOPEPTIDE TRANSPORTER YGL114W-RELATED"/>
    <property type="match status" value="1"/>
</dbReference>
<feature type="transmembrane region" description="Helical" evidence="7">
    <location>
        <begin position="146"/>
        <end position="167"/>
    </location>
</feature>
<evidence type="ECO:0000256" key="2">
    <source>
        <dbReference type="ARBA" id="ARBA00008807"/>
    </source>
</evidence>
<accession>A0A370TE88</accession>
<dbReference type="Proteomes" id="UP000254866">
    <property type="component" value="Unassembled WGS sequence"/>
</dbReference>
<feature type="transmembrane region" description="Helical" evidence="7">
    <location>
        <begin position="331"/>
        <end position="353"/>
    </location>
</feature>